<dbReference type="EMBL" id="CAJJDP010000004">
    <property type="protein sequence ID" value="CAD8134467.1"/>
    <property type="molecule type" value="Genomic_DNA"/>
</dbReference>
<dbReference type="AlphaFoldDB" id="A0A8S1S430"/>
<reference evidence="11" key="1">
    <citation type="submission" date="2021-01" db="EMBL/GenBank/DDBJ databases">
        <authorList>
            <consortium name="Genoscope - CEA"/>
            <person name="William W."/>
        </authorList>
    </citation>
    <scope>NUCLEOTIDE SEQUENCE</scope>
</reference>
<keyword evidence="5" id="KW-0808">Transferase</keyword>
<keyword evidence="10" id="KW-1133">Transmembrane helix</keyword>
<dbReference type="GO" id="GO:0004100">
    <property type="term" value="F:chitin synthase activity"/>
    <property type="evidence" value="ECO:0007669"/>
    <property type="project" value="UniProtKB-EC"/>
</dbReference>
<organism evidence="11 12">
    <name type="scientific">Paramecium octaurelia</name>
    <dbReference type="NCBI Taxonomy" id="43137"/>
    <lineage>
        <taxon>Eukaryota</taxon>
        <taxon>Sar</taxon>
        <taxon>Alveolata</taxon>
        <taxon>Ciliophora</taxon>
        <taxon>Intramacronucleata</taxon>
        <taxon>Oligohymenophorea</taxon>
        <taxon>Peniculida</taxon>
        <taxon>Parameciidae</taxon>
        <taxon>Paramecium</taxon>
    </lineage>
</organism>
<keyword evidence="7 10" id="KW-0472">Membrane</keyword>
<dbReference type="PANTHER" id="PTHR22914">
    <property type="entry name" value="CHITIN SYNTHASE"/>
    <property type="match status" value="1"/>
</dbReference>
<dbReference type="InterPro" id="IPR004835">
    <property type="entry name" value="Chitin_synth"/>
</dbReference>
<feature type="transmembrane region" description="Helical" evidence="10">
    <location>
        <begin position="581"/>
        <end position="611"/>
    </location>
</feature>
<proteinExistence type="predicted"/>
<dbReference type="GO" id="GO:0005886">
    <property type="term" value="C:plasma membrane"/>
    <property type="evidence" value="ECO:0007669"/>
    <property type="project" value="UniProtKB-SubCell"/>
</dbReference>
<keyword evidence="3" id="KW-1003">Cell membrane</keyword>
<keyword evidence="4" id="KW-0328">Glycosyltransferase</keyword>
<evidence type="ECO:0000256" key="1">
    <source>
        <dbReference type="ARBA" id="ARBA00004651"/>
    </source>
</evidence>
<evidence type="ECO:0000256" key="5">
    <source>
        <dbReference type="ARBA" id="ARBA00022679"/>
    </source>
</evidence>
<feature type="coiled-coil region" evidence="9">
    <location>
        <begin position="259"/>
        <end position="297"/>
    </location>
</feature>
<evidence type="ECO:0000313" key="11">
    <source>
        <dbReference type="EMBL" id="CAD8134467.1"/>
    </source>
</evidence>
<accession>A0A8S1S430</accession>
<evidence type="ECO:0000256" key="10">
    <source>
        <dbReference type="SAM" id="Phobius"/>
    </source>
</evidence>
<evidence type="ECO:0000256" key="8">
    <source>
        <dbReference type="ARBA" id="ARBA00023316"/>
    </source>
</evidence>
<dbReference type="GO" id="GO:0071555">
    <property type="term" value="P:cell wall organization"/>
    <property type="evidence" value="ECO:0007669"/>
    <property type="project" value="UniProtKB-KW"/>
</dbReference>
<dbReference type="GO" id="GO:0006031">
    <property type="term" value="P:chitin biosynthetic process"/>
    <property type="evidence" value="ECO:0007669"/>
    <property type="project" value="TreeGrafter"/>
</dbReference>
<name>A0A8S1S430_PAROT</name>
<feature type="transmembrane region" description="Helical" evidence="10">
    <location>
        <begin position="631"/>
        <end position="656"/>
    </location>
</feature>
<dbReference type="PANTHER" id="PTHR22914:SF9">
    <property type="entry name" value="CHITIN SYNTHASE 1"/>
    <property type="match status" value="1"/>
</dbReference>
<dbReference type="OrthoDB" id="3352955at2759"/>
<dbReference type="EC" id="2.4.1.16" evidence="2"/>
<dbReference type="Proteomes" id="UP000683925">
    <property type="component" value="Unassembled WGS sequence"/>
</dbReference>
<evidence type="ECO:0000256" key="9">
    <source>
        <dbReference type="SAM" id="Coils"/>
    </source>
</evidence>
<comment type="subcellular location">
    <subcellularLocation>
        <location evidence="1">Cell membrane</location>
        <topology evidence="1">Multi-pass membrane protein</topology>
    </subcellularLocation>
</comment>
<evidence type="ECO:0000256" key="2">
    <source>
        <dbReference type="ARBA" id="ARBA00012543"/>
    </source>
</evidence>
<feature type="transmembrane region" description="Helical" evidence="10">
    <location>
        <begin position="811"/>
        <end position="830"/>
    </location>
</feature>
<evidence type="ECO:0000313" key="12">
    <source>
        <dbReference type="Proteomes" id="UP000683925"/>
    </source>
</evidence>
<feature type="transmembrane region" description="Helical" evidence="10">
    <location>
        <begin position="836"/>
        <end position="861"/>
    </location>
</feature>
<comment type="caution">
    <text evidence="11">The sequence shown here is derived from an EMBL/GenBank/DDBJ whole genome shotgun (WGS) entry which is preliminary data.</text>
</comment>
<dbReference type="Pfam" id="PF01644">
    <property type="entry name" value="Chitin_synth_1"/>
    <property type="match status" value="1"/>
</dbReference>
<evidence type="ECO:0000256" key="4">
    <source>
        <dbReference type="ARBA" id="ARBA00022676"/>
    </source>
</evidence>
<protein>
    <recommendedName>
        <fullName evidence="2">chitin synthase</fullName>
        <ecNumber evidence="2">2.4.1.16</ecNumber>
    </recommendedName>
</protein>
<sequence>MRKNNTTSFGRTIDFMRKISDYRSRYQPLELQLQKNGGLQKQIYCDEGNGITSAKTQNISIKGIGSLRGAINQNTERNETMNQSQVMKIDHEGLISEIIFLQNQKRRNEEINKLDESQKNEIEEFCKENSIKVMICITMYSEPLSELQKSLQGIQESLLEFYENDILPHQIVVVVIYDGIENIRNQADENDNNQEGDIIPYFCQYLDKQNNIEGKQTLEDQYLRYKFKKELIQKYSLEQRKLFQEKSDLLKLAYQDKYLRNQIKKKQKQENDLQTILETMEEQYKKAKEYIELRQNNALVYQTVQKIKVPNKDEEQMPIFHVFKFANGTKLSSHLWFFKGFCHEFQPEYCVLMDCGARPQKASVYNLIKELINNDQVGGACGKMTIELSKTGNQKDDYMDMLTELLSVNIFNIERCQKCEYDIGNLLDKQFESALNFIQVLPGAYSAYRYKAFSTKYQKDNQAQIGDSQLQMNNEISQNENILDFYLKSKLDPNYEHGTLEEANMFLAEDRVLCLYLFCNGYYLKYVRDALVEVDPPQTMIQLLLQRRRWINGSFFALNYVIKKFAQLLPNSGHSRIDKSLFIICLVFGRISQVMQYSILSLQMVWLYMILNTLTETLDKVIASAIKQAVMGSYGFLIFCLIYLSLNYNASSVNMISKKDEKEEERHKINQYFFSKFYGISTILGLLSIFNAAITIYLFIVELIINQSPFNFIQIPQDLPSYVYFIVLVSIIITILPFFLQICIDRKLVIQIAINSIHYIYYMPTYSHLFITYSFCRIDDLTWGTKGLTQELENKDQNNRESNKKYQKSKFLIKWILWNVGVVLIFYLLFSFKIQNIIIIIVLALGVTFCILQLAKFIGYFKFWLNQIKSKYQSNFQVHNSDQQQFGRRSTKRERSIKQKEKLRALYQPFSQDEGQSQMHQ</sequence>
<evidence type="ECO:0000256" key="3">
    <source>
        <dbReference type="ARBA" id="ARBA00022475"/>
    </source>
</evidence>
<keyword evidence="9" id="KW-0175">Coiled coil</keyword>
<evidence type="ECO:0000256" key="7">
    <source>
        <dbReference type="ARBA" id="ARBA00023136"/>
    </source>
</evidence>
<feature type="transmembrane region" description="Helical" evidence="10">
    <location>
        <begin position="677"/>
        <end position="701"/>
    </location>
</feature>
<keyword evidence="12" id="KW-1185">Reference proteome</keyword>
<feature type="transmembrane region" description="Helical" evidence="10">
    <location>
        <begin position="721"/>
        <end position="740"/>
    </location>
</feature>
<dbReference type="OMA" id="CEYDIGN"/>
<evidence type="ECO:0000256" key="6">
    <source>
        <dbReference type="ARBA" id="ARBA00022692"/>
    </source>
</evidence>
<gene>
    <name evidence="11" type="ORF">POCTA_138.1.T0050446</name>
</gene>
<keyword evidence="6 10" id="KW-0812">Transmembrane</keyword>
<keyword evidence="8" id="KW-0961">Cell wall biogenesis/degradation</keyword>